<dbReference type="Proteomes" id="UP000010483">
    <property type="component" value="Chromosome"/>
</dbReference>
<organism evidence="1 2">
    <name type="scientific">Cyanobacterium stanieri (strain ATCC 29140 / PCC 7202)</name>
    <dbReference type="NCBI Taxonomy" id="292563"/>
    <lineage>
        <taxon>Bacteria</taxon>
        <taxon>Bacillati</taxon>
        <taxon>Cyanobacteriota</taxon>
        <taxon>Cyanophyceae</taxon>
        <taxon>Oscillatoriophycideae</taxon>
        <taxon>Chroococcales</taxon>
        <taxon>Geminocystaceae</taxon>
        <taxon>Cyanobacterium</taxon>
    </lineage>
</organism>
<proteinExistence type="predicted"/>
<name>K9YP25_CYASC</name>
<dbReference type="STRING" id="292563.Cyast_2734"/>
<protein>
    <submittedName>
        <fullName evidence="1">Uncharacterized protein</fullName>
    </submittedName>
</protein>
<reference evidence="2" key="1">
    <citation type="journal article" date="2013" name="Proc. Natl. Acad. Sci. U.S.A.">
        <title>Improving the coverage of the cyanobacterial phylum using diversity-driven genome sequencing.</title>
        <authorList>
            <person name="Shih P.M."/>
            <person name="Wu D."/>
            <person name="Latifi A."/>
            <person name="Axen S.D."/>
            <person name="Fewer D.P."/>
            <person name="Talla E."/>
            <person name="Calteau A."/>
            <person name="Cai F."/>
            <person name="Tandeau de Marsac N."/>
            <person name="Rippka R."/>
            <person name="Herdman M."/>
            <person name="Sivonen K."/>
            <person name="Coursin T."/>
            <person name="Laurent T."/>
            <person name="Goodwin L."/>
            <person name="Nolan M."/>
            <person name="Davenport K.W."/>
            <person name="Han C.S."/>
            <person name="Rubin E.M."/>
            <person name="Eisen J.A."/>
            <person name="Woyke T."/>
            <person name="Gugger M."/>
            <person name="Kerfeld C.A."/>
        </authorList>
    </citation>
    <scope>NUCLEOTIDE SEQUENCE [LARGE SCALE GENOMIC DNA]</scope>
    <source>
        <strain evidence="2">ATCC 29140 / PCC 7202</strain>
    </source>
</reference>
<dbReference type="EMBL" id="CP003940">
    <property type="protein sequence ID" value="AFZ48676.1"/>
    <property type="molecule type" value="Genomic_DNA"/>
</dbReference>
<dbReference type="BioCyc" id="CSTA292563:G1353-2738-MONOMER"/>
<dbReference type="KEGG" id="csn:Cyast_2734"/>
<accession>K9YP25</accession>
<gene>
    <name evidence="1" type="ordered locus">Cyast_2734</name>
</gene>
<dbReference type="HOGENOM" id="CLU_125438_1_0_3"/>
<evidence type="ECO:0000313" key="1">
    <source>
        <dbReference type="EMBL" id="AFZ48676.1"/>
    </source>
</evidence>
<keyword evidence="2" id="KW-1185">Reference proteome</keyword>
<evidence type="ECO:0000313" key="2">
    <source>
        <dbReference type="Proteomes" id="UP000010483"/>
    </source>
</evidence>
<dbReference type="AlphaFoldDB" id="K9YP25"/>
<sequence length="159" mass="18261">MTIQRQEIWQLNQKIEQLYAIVKQLGHRIGWEGVEDLCFSVQSNSNDFELVNDFTARQQDLKLQAMDSEDVLMEEYSGENGLEFGQDSHKDVLVDENENSPKRFPINSLPEDDISCEDQVQRLTAQLTAAYHRIASLEDQLLANRGIREGGQNTFYGNH</sequence>